<organism evidence="1 2">
    <name type="scientific">Caballeronia udeis</name>
    <dbReference type="NCBI Taxonomy" id="1232866"/>
    <lineage>
        <taxon>Bacteria</taxon>
        <taxon>Pseudomonadati</taxon>
        <taxon>Pseudomonadota</taxon>
        <taxon>Betaproteobacteria</taxon>
        <taxon>Burkholderiales</taxon>
        <taxon>Burkholderiaceae</taxon>
        <taxon>Caballeronia</taxon>
    </lineage>
</organism>
<dbReference type="AlphaFoldDB" id="A0A158GPI4"/>
<gene>
    <name evidence="1" type="ORF">AWB69_03089</name>
</gene>
<name>A0A158GPI4_9BURK</name>
<evidence type="ECO:0000313" key="2">
    <source>
        <dbReference type="Proteomes" id="UP000054683"/>
    </source>
</evidence>
<reference evidence="1 2" key="1">
    <citation type="submission" date="2016-01" db="EMBL/GenBank/DDBJ databases">
        <authorList>
            <person name="Oliw E.H."/>
        </authorList>
    </citation>
    <scope>NUCLEOTIDE SEQUENCE [LARGE SCALE GENOMIC DNA]</scope>
    <source>
        <strain evidence="1">LMG 27134</strain>
    </source>
</reference>
<proteinExistence type="predicted"/>
<evidence type="ECO:0008006" key="3">
    <source>
        <dbReference type="Google" id="ProtNLM"/>
    </source>
</evidence>
<accession>A0A158GPI4</accession>
<evidence type="ECO:0000313" key="1">
    <source>
        <dbReference type="EMBL" id="SAL34034.1"/>
    </source>
</evidence>
<dbReference type="OrthoDB" id="9034987at2"/>
<dbReference type="EMBL" id="FCOK02000018">
    <property type="protein sequence ID" value="SAL34034.1"/>
    <property type="molecule type" value="Genomic_DNA"/>
</dbReference>
<protein>
    <recommendedName>
        <fullName evidence="3">Preprotein translocase subunit SecA</fullName>
    </recommendedName>
</protein>
<sequence length="65" mass="7249">MLSPHEFATLMLIKNASRQFDPSHEDLDALLTHQLIALDKDPPGQLRPYVTRDGGAILRAVARAR</sequence>
<dbReference type="Proteomes" id="UP000054683">
    <property type="component" value="Unassembled WGS sequence"/>
</dbReference>